<name>A0A0P9DHE2_9CHLR</name>
<dbReference type="EMBL" id="LJCR01002038">
    <property type="protein sequence ID" value="KPV49337.1"/>
    <property type="molecule type" value="Genomic_DNA"/>
</dbReference>
<sequence length="111" mass="12571">MLKHRLTDRELDQTSAGDHFPSQRQRTIAVRKRYTEHLERLTMDEASIQHDRNLTASPSGEDMLNDWLIEGTAGDVFVGEPPSYLHDASSRLCRARNMIGNLAQMHGLGLN</sequence>
<dbReference type="Proteomes" id="UP000050509">
    <property type="component" value="Unassembled WGS sequence"/>
</dbReference>
<feature type="region of interest" description="Disordered" evidence="1">
    <location>
        <begin position="1"/>
        <end position="26"/>
    </location>
</feature>
<comment type="caution">
    <text evidence="2">The sequence shown here is derived from an EMBL/GenBank/DDBJ whole genome shotgun (WGS) entry which is preliminary data.</text>
</comment>
<keyword evidence="3" id="KW-1185">Reference proteome</keyword>
<gene>
    <name evidence="2" type="ORF">SE17_33240</name>
</gene>
<proteinExistence type="predicted"/>
<evidence type="ECO:0000256" key="1">
    <source>
        <dbReference type="SAM" id="MobiDB-lite"/>
    </source>
</evidence>
<reference evidence="2 3" key="1">
    <citation type="submission" date="2015-09" db="EMBL/GenBank/DDBJ databases">
        <title>Draft genome sequence of Kouleothrix aurantiaca JCM 19913.</title>
        <authorList>
            <person name="Hemp J."/>
        </authorList>
    </citation>
    <scope>NUCLEOTIDE SEQUENCE [LARGE SCALE GENOMIC DNA]</scope>
    <source>
        <strain evidence="2 3">COM-B</strain>
    </source>
</reference>
<accession>A0A0P9DHE2</accession>
<evidence type="ECO:0000313" key="3">
    <source>
        <dbReference type="Proteomes" id="UP000050509"/>
    </source>
</evidence>
<organism evidence="2 3">
    <name type="scientific">Kouleothrix aurantiaca</name>
    <dbReference type="NCBI Taxonomy" id="186479"/>
    <lineage>
        <taxon>Bacteria</taxon>
        <taxon>Bacillati</taxon>
        <taxon>Chloroflexota</taxon>
        <taxon>Chloroflexia</taxon>
        <taxon>Chloroflexales</taxon>
        <taxon>Roseiflexineae</taxon>
        <taxon>Roseiflexaceae</taxon>
        <taxon>Kouleothrix</taxon>
    </lineage>
</organism>
<protein>
    <submittedName>
        <fullName evidence="2">Uncharacterized protein</fullName>
    </submittedName>
</protein>
<evidence type="ECO:0000313" key="2">
    <source>
        <dbReference type="EMBL" id="KPV49337.1"/>
    </source>
</evidence>
<feature type="compositionally biased region" description="Basic and acidic residues" evidence="1">
    <location>
        <begin position="1"/>
        <end position="12"/>
    </location>
</feature>
<dbReference type="AlphaFoldDB" id="A0A0P9DHE2"/>